<sequence>MYEPVVKPMTSGLPSGLRVRDWKIAPPTARAAPNTTAATMRGARHSRTTVRTPFPAVPDRTPARSPRLSG</sequence>
<dbReference type="Proteomes" id="UP000498740">
    <property type="component" value="Unassembled WGS sequence"/>
</dbReference>
<comment type="caution">
    <text evidence="2">The sequence shown here is derived from an EMBL/GenBank/DDBJ whole genome shotgun (WGS) entry which is preliminary data.</text>
</comment>
<proteinExistence type="predicted"/>
<feature type="region of interest" description="Disordered" evidence="1">
    <location>
        <begin position="30"/>
        <end position="70"/>
    </location>
</feature>
<accession>A0A7J0CHW8</accession>
<name>A0A7J0CHW8_STRMI</name>
<dbReference type="AlphaFoldDB" id="A0A7J0CHW8"/>
<dbReference type="EMBL" id="BLWD01000001">
    <property type="protein sequence ID" value="GFN01898.1"/>
    <property type="molecule type" value="Genomic_DNA"/>
</dbReference>
<feature type="compositionally biased region" description="Low complexity" evidence="1">
    <location>
        <begin position="30"/>
        <end position="39"/>
    </location>
</feature>
<gene>
    <name evidence="2" type="ORF">Smic_04540</name>
</gene>
<reference evidence="2 3" key="1">
    <citation type="submission" date="2020-05" db="EMBL/GenBank/DDBJ databases">
        <title>Whole genome shotgun sequence of Streptomyces microflavus NBRC 13062.</title>
        <authorList>
            <person name="Komaki H."/>
            <person name="Tamura T."/>
        </authorList>
    </citation>
    <scope>NUCLEOTIDE SEQUENCE [LARGE SCALE GENOMIC DNA]</scope>
    <source>
        <strain evidence="2 3">NBRC 13062</strain>
    </source>
</reference>
<organism evidence="2 3">
    <name type="scientific">Streptomyces microflavus</name>
    <name type="common">Streptomyces lipmanii</name>
    <dbReference type="NCBI Taxonomy" id="1919"/>
    <lineage>
        <taxon>Bacteria</taxon>
        <taxon>Bacillati</taxon>
        <taxon>Actinomycetota</taxon>
        <taxon>Actinomycetes</taxon>
        <taxon>Kitasatosporales</taxon>
        <taxon>Streptomycetaceae</taxon>
        <taxon>Streptomyces</taxon>
    </lineage>
</organism>
<protein>
    <submittedName>
        <fullName evidence="2">Uncharacterized protein</fullName>
    </submittedName>
</protein>
<evidence type="ECO:0000313" key="2">
    <source>
        <dbReference type="EMBL" id="GFN01898.1"/>
    </source>
</evidence>
<evidence type="ECO:0000256" key="1">
    <source>
        <dbReference type="SAM" id="MobiDB-lite"/>
    </source>
</evidence>
<evidence type="ECO:0000313" key="3">
    <source>
        <dbReference type="Proteomes" id="UP000498740"/>
    </source>
</evidence>